<dbReference type="EMBL" id="SNRW01006455">
    <property type="protein sequence ID" value="KAA6383043.1"/>
    <property type="molecule type" value="Genomic_DNA"/>
</dbReference>
<organism evidence="2 3">
    <name type="scientific">Streblomastix strix</name>
    <dbReference type="NCBI Taxonomy" id="222440"/>
    <lineage>
        <taxon>Eukaryota</taxon>
        <taxon>Metamonada</taxon>
        <taxon>Preaxostyla</taxon>
        <taxon>Oxymonadida</taxon>
        <taxon>Streblomastigidae</taxon>
        <taxon>Streblomastix</taxon>
    </lineage>
</organism>
<gene>
    <name evidence="2" type="ORF">EZS28_021428</name>
</gene>
<evidence type="ECO:0000313" key="3">
    <source>
        <dbReference type="Proteomes" id="UP000324800"/>
    </source>
</evidence>
<dbReference type="Proteomes" id="UP000324800">
    <property type="component" value="Unassembled WGS sequence"/>
</dbReference>
<proteinExistence type="predicted"/>
<comment type="caution">
    <text evidence="2">The sequence shown here is derived from an EMBL/GenBank/DDBJ whole genome shotgun (WGS) entry which is preliminary data.</text>
</comment>
<reference evidence="2 3" key="1">
    <citation type="submission" date="2019-03" db="EMBL/GenBank/DDBJ databases">
        <title>Single cell metagenomics reveals metabolic interactions within the superorganism composed of flagellate Streblomastix strix and complex community of Bacteroidetes bacteria on its surface.</title>
        <authorList>
            <person name="Treitli S.C."/>
            <person name="Kolisko M."/>
            <person name="Husnik F."/>
            <person name="Keeling P."/>
            <person name="Hampl V."/>
        </authorList>
    </citation>
    <scope>NUCLEOTIDE SEQUENCE [LARGE SCALE GENOMIC DNA]</scope>
    <source>
        <strain evidence="2">ST1C</strain>
    </source>
</reference>
<feature type="compositionally biased region" description="Polar residues" evidence="1">
    <location>
        <begin position="10"/>
        <end position="24"/>
    </location>
</feature>
<feature type="region of interest" description="Disordered" evidence="1">
    <location>
        <begin position="1"/>
        <end position="33"/>
    </location>
</feature>
<name>A0A5J4VLF1_9EUKA</name>
<evidence type="ECO:0000313" key="2">
    <source>
        <dbReference type="EMBL" id="KAA6383043.1"/>
    </source>
</evidence>
<accession>A0A5J4VLF1</accession>
<dbReference type="AlphaFoldDB" id="A0A5J4VLF1"/>
<evidence type="ECO:0000256" key="1">
    <source>
        <dbReference type="SAM" id="MobiDB-lite"/>
    </source>
</evidence>
<feature type="non-terminal residue" evidence="2">
    <location>
        <position position="63"/>
    </location>
</feature>
<protein>
    <submittedName>
        <fullName evidence="2">Uncharacterized protein</fullName>
    </submittedName>
</protein>
<sequence>MQKETEQQKNTKSTEQLLPTQEQAVNEKTETTVPPEYNVIGGFIGLGSNIHLETLKEMDDLHD</sequence>